<dbReference type="AlphaFoldDB" id="A0A1W6BX55"/>
<dbReference type="PROSITE" id="PS51257">
    <property type="entry name" value="PROKAR_LIPOPROTEIN"/>
    <property type="match status" value="1"/>
</dbReference>
<protein>
    <recommendedName>
        <fullName evidence="3">Lipoprotein</fullName>
    </recommendedName>
</protein>
<name>A0A1W6BX55_9BACT</name>
<dbReference type="EMBL" id="CP020867">
    <property type="protein sequence ID" value="ARJ56664.1"/>
    <property type="molecule type" value="Genomic_DNA"/>
</dbReference>
<dbReference type="Proteomes" id="UP000192902">
    <property type="component" value="Chromosome"/>
</dbReference>
<reference evidence="1 2" key="1">
    <citation type="submission" date="2017-04" db="EMBL/GenBank/DDBJ databases">
        <title>Complete genome sequence of the Campylobacter cuniculorum type strain LMG24588.</title>
        <authorList>
            <person name="Miller W.G."/>
            <person name="Yee E."/>
            <person name="Revez J."/>
            <person name="Bono J.L."/>
            <person name="Rossi M."/>
        </authorList>
    </citation>
    <scope>NUCLEOTIDE SEQUENCE [LARGE SCALE GENOMIC DNA]</scope>
    <source>
        <strain evidence="1 2">LMG 24588</strain>
    </source>
</reference>
<evidence type="ECO:0000313" key="1">
    <source>
        <dbReference type="EMBL" id="ARJ56664.1"/>
    </source>
</evidence>
<evidence type="ECO:0000313" key="2">
    <source>
        <dbReference type="Proteomes" id="UP000192902"/>
    </source>
</evidence>
<proteinExistence type="predicted"/>
<accession>A0A1W6BX55</accession>
<evidence type="ECO:0008006" key="3">
    <source>
        <dbReference type="Google" id="ProtNLM"/>
    </source>
</evidence>
<organism evidence="1 2">
    <name type="scientific">Campylobacter cuniculorum DSM 23162 = LMG 24588</name>
    <dbReference type="NCBI Taxonomy" id="1121267"/>
    <lineage>
        <taxon>Bacteria</taxon>
        <taxon>Pseudomonadati</taxon>
        <taxon>Campylobacterota</taxon>
        <taxon>Epsilonproteobacteria</taxon>
        <taxon>Campylobacterales</taxon>
        <taxon>Campylobacteraceae</taxon>
        <taxon>Campylobacter</taxon>
    </lineage>
</organism>
<dbReference type="eggNOG" id="ENOG5033DQT">
    <property type="taxonomic scope" value="Bacteria"/>
</dbReference>
<gene>
    <name evidence="1" type="ORF">CCUN_1063</name>
</gene>
<dbReference type="KEGG" id="ccun:CCUN_1063"/>
<sequence>MIKKVFFTLNFVCIMIFFSSCKDEKKSFDEPLSCDLNIKDCTYKFKDKTILISLNPKPLQALDITHLKVENLGDYDNLKLKIYGLNMFLGEIKPKLIKLGNGNYESKIVLSSCTLDAMRFRAEFTQNDKPIGFYFDFELRR</sequence>
<dbReference type="STRING" id="1121267.CCUN_1063"/>